<dbReference type="EMBL" id="BOMW01000027">
    <property type="protein sequence ID" value="GIF05522.1"/>
    <property type="molecule type" value="Genomic_DNA"/>
</dbReference>
<reference evidence="2" key="1">
    <citation type="submission" date="2021-01" db="EMBL/GenBank/DDBJ databases">
        <title>Whole genome shotgun sequence of Actinoplanes siamensis NBRC 109076.</title>
        <authorList>
            <person name="Komaki H."/>
            <person name="Tamura T."/>
        </authorList>
    </citation>
    <scope>NUCLEOTIDE SEQUENCE</scope>
    <source>
        <strain evidence="2">NBRC 109076</strain>
    </source>
</reference>
<evidence type="ECO:0000256" key="1">
    <source>
        <dbReference type="SAM" id="MobiDB-lite"/>
    </source>
</evidence>
<sequence>MGSADDGEDRDCGTGPALPGPAPVDVPRDRDTAGRARNARPRDGLGRPLPHGMTGVPTTPEDLVLPPAEALREAERLLAAGRPFHAHEVLEGAWKACGDGNRELWKGLAQLAVGVTHLRRGNRVGAVRLLTRAGERISAYDGIAPHDIPVAALVAWSRDLIARIGAGPVSEKMLAPRLTGSSGPASGAGPEAGAGSGRR</sequence>
<dbReference type="PANTHER" id="PTHR34796">
    <property type="entry name" value="EXPRESSED PROTEIN"/>
    <property type="match status" value="1"/>
</dbReference>
<dbReference type="SUPFAM" id="SSF140663">
    <property type="entry name" value="TTHA0068-like"/>
    <property type="match status" value="1"/>
</dbReference>
<name>A0A919N713_9ACTN</name>
<dbReference type="Gene3D" id="1.10.3450.10">
    <property type="entry name" value="TTHA0068-like"/>
    <property type="match status" value="1"/>
</dbReference>
<dbReference type="Proteomes" id="UP000629619">
    <property type="component" value="Unassembled WGS sequence"/>
</dbReference>
<keyword evidence="3" id="KW-1185">Reference proteome</keyword>
<protein>
    <recommendedName>
        <fullName evidence="4">DUF309 domain-containing protein</fullName>
    </recommendedName>
</protein>
<evidence type="ECO:0008006" key="4">
    <source>
        <dbReference type="Google" id="ProtNLM"/>
    </source>
</evidence>
<evidence type="ECO:0000313" key="2">
    <source>
        <dbReference type="EMBL" id="GIF05522.1"/>
    </source>
</evidence>
<evidence type="ECO:0000313" key="3">
    <source>
        <dbReference type="Proteomes" id="UP000629619"/>
    </source>
</evidence>
<organism evidence="2 3">
    <name type="scientific">Actinoplanes siamensis</name>
    <dbReference type="NCBI Taxonomy" id="1223317"/>
    <lineage>
        <taxon>Bacteria</taxon>
        <taxon>Bacillati</taxon>
        <taxon>Actinomycetota</taxon>
        <taxon>Actinomycetes</taxon>
        <taxon>Micromonosporales</taxon>
        <taxon>Micromonosporaceae</taxon>
        <taxon>Actinoplanes</taxon>
    </lineage>
</organism>
<dbReference type="InterPro" id="IPR005500">
    <property type="entry name" value="DUF309"/>
</dbReference>
<feature type="compositionally biased region" description="Basic and acidic residues" evidence="1">
    <location>
        <begin position="26"/>
        <end position="45"/>
    </location>
</feature>
<dbReference type="AlphaFoldDB" id="A0A919N713"/>
<feature type="compositionally biased region" description="Low complexity" evidence="1">
    <location>
        <begin position="180"/>
        <end position="189"/>
    </location>
</feature>
<feature type="region of interest" description="Disordered" evidence="1">
    <location>
        <begin position="175"/>
        <end position="199"/>
    </location>
</feature>
<proteinExistence type="predicted"/>
<accession>A0A919N713</accession>
<gene>
    <name evidence="2" type="ORF">Asi03nite_30600</name>
</gene>
<dbReference type="PANTHER" id="PTHR34796:SF1">
    <property type="entry name" value="EXPRESSED PROTEIN"/>
    <property type="match status" value="1"/>
</dbReference>
<comment type="caution">
    <text evidence="2">The sequence shown here is derived from an EMBL/GenBank/DDBJ whole genome shotgun (WGS) entry which is preliminary data.</text>
</comment>
<feature type="compositionally biased region" description="Gly residues" evidence="1">
    <location>
        <begin position="190"/>
        <end position="199"/>
    </location>
</feature>
<dbReference type="Pfam" id="PF03745">
    <property type="entry name" value="DUF309"/>
    <property type="match status" value="1"/>
</dbReference>
<feature type="region of interest" description="Disordered" evidence="1">
    <location>
        <begin position="1"/>
        <end position="62"/>
    </location>
</feature>
<dbReference type="InterPro" id="IPR023203">
    <property type="entry name" value="TTHA0068_sf"/>
</dbReference>